<feature type="region of interest" description="Disordered" evidence="5">
    <location>
        <begin position="1"/>
        <end position="21"/>
    </location>
</feature>
<dbReference type="SUPFAM" id="SSF88659">
    <property type="entry name" value="Sigma3 and sigma4 domains of RNA polymerase sigma factors"/>
    <property type="match status" value="1"/>
</dbReference>
<dbReference type="CDD" id="cd06171">
    <property type="entry name" value="Sigma70_r4"/>
    <property type="match status" value="1"/>
</dbReference>
<reference evidence="8" key="2">
    <citation type="submission" date="2015-04" db="EMBL/GenBank/DDBJ databases">
        <title>The complete genome sequence of Erythrobacter sp. s21-N3.</title>
        <authorList>
            <person name="Zhuang L."/>
            <person name="Liu Y."/>
            <person name="Shao Z."/>
        </authorList>
    </citation>
    <scope>NUCLEOTIDE SEQUENCE [LARGE SCALE GENOMIC DNA]</scope>
    <source>
        <strain evidence="8">s21-N3</strain>
    </source>
</reference>
<dbReference type="Proteomes" id="UP000059113">
    <property type="component" value="Chromosome"/>
</dbReference>
<keyword evidence="8" id="KW-1185">Reference proteome</keyword>
<evidence type="ECO:0000256" key="1">
    <source>
        <dbReference type="ARBA" id="ARBA00023015"/>
    </source>
</evidence>
<keyword evidence="4" id="KW-0804">Transcription</keyword>
<evidence type="ECO:0000259" key="6">
    <source>
        <dbReference type="Pfam" id="PF08281"/>
    </source>
</evidence>
<dbReference type="KEGG" id="ery:CP97_14678"/>
<evidence type="ECO:0000256" key="3">
    <source>
        <dbReference type="ARBA" id="ARBA00023125"/>
    </source>
</evidence>
<dbReference type="EMBL" id="CP011310">
    <property type="protein sequence ID" value="ANC50364.1"/>
    <property type="molecule type" value="Genomic_DNA"/>
</dbReference>
<reference evidence="7 8" key="1">
    <citation type="journal article" date="2015" name="Int. J. Syst. Evol. Microbiol.">
        <title>Erythrobacter atlanticus sp. nov., a bacterium from ocean sediment able to degrade polycyclic aromatic hydrocarbons.</title>
        <authorList>
            <person name="Zhuang L."/>
            <person name="Liu Y."/>
            <person name="Wang L."/>
            <person name="Wang W."/>
            <person name="Shao Z."/>
        </authorList>
    </citation>
    <scope>NUCLEOTIDE SEQUENCE [LARGE SCALE GENOMIC DNA]</scope>
    <source>
        <strain evidence="8">s21-N3</strain>
    </source>
</reference>
<evidence type="ECO:0000256" key="2">
    <source>
        <dbReference type="ARBA" id="ARBA00023082"/>
    </source>
</evidence>
<dbReference type="InterPro" id="IPR013324">
    <property type="entry name" value="RNA_pol_sigma_r3/r4-like"/>
</dbReference>
<keyword evidence="1" id="KW-0805">Transcription regulation</keyword>
<dbReference type="PANTHER" id="PTHR43133">
    <property type="entry name" value="RNA POLYMERASE ECF-TYPE SIGMA FACTO"/>
    <property type="match status" value="1"/>
</dbReference>
<keyword evidence="2" id="KW-0731">Sigma factor</keyword>
<dbReference type="GO" id="GO:0016987">
    <property type="term" value="F:sigma factor activity"/>
    <property type="evidence" value="ECO:0007669"/>
    <property type="project" value="UniProtKB-KW"/>
</dbReference>
<dbReference type="PANTHER" id="PTHR43133:SF8">
    <property type="entry name" value="RNA POLYMERASE SIGMA FACTOR HI_1459-RELATED"/>
    <property type="match status" value="1"/>
</dbReference>
<feature type="domain" description="RNA polymerase sigma factor 70 region 4 type 2" evidence="6">
    <location>
        <begin position="25"/>
        <end position="75"/>
    </location>
</feature>
<dbReference type="GO" id="GO:0003677">
    <property type="term" value="F:DNA binding"/>
    <property type="evidence" value="ECO:0007669"/>
    <property type="project" value="UniProtKB-KW"/>
</dbReference>
<dbReference type="GO" id="GO:0006352">
    <property type="term" value="P:DNA-templated transcription initiation"/>
    <property type="evidence" value="ECO:0007669"/>
    <property type="project" value="InterPro"/>
</dbReference>
<dbReference type="InterPro" id="IPR013249">
    <property type="entry name" value="RNA_pol_sigma70_r4_t2"/>
</dbReference>
<dbReference type="Pfam" id="PF08281">
    <property type="entry name" value="Sigma70_r4_2"/>
    <property type="match status" value="1"/>
</dbReference>
<dbReference type="InterPro" id="IPR039425">
    <property type="entry name" value="RNA_pol_sigma-70-like"/>
</dbReference>
<dbReference type="InterPro" id="IPR036388">
    <property type="entry name" value="WH-like_DNA-bd_sf"/>
</dbReference>
<name>A0A161IG77_9SPHN</name>
<proteinExistence type="predicted"/>
<dbReference type="NCBIfam" id="TIGR02937">
    <property type="entry name" value="sigma70-ECF"/>
    <property type="match status" value="1"/>
</dbReference>
<protein>
    <submittedName>
        <fullName evidence="7">RNA polymerase ECF-type sigma factor</fullName>
    </submittedName>
</protein>
<evidence type="ECO:0000256" key="5">
    <source>
        <dbReference type="SAM" id="MobiDB-lite"/>
    </source>
</evidence>
<sequence>MPELASDPSPSPETETVDRQLLQKTHTEIQRLPVRLREALILVAFDGRSQSEVADIMGVSEKAVESLLYRARKALKEKVPRA</sequence>
<evidence type="ECO:0000256" key="4">
    <source>
        <dbReference type="ARBA" id="ARBA00023163"/>
    </source>
</evidence>
<organism evidence="7 8">
    <name type="scientific">Aurantiacibacter atlanticus</name>
    <dbReference type="NCBI Taxonomy" id="1648404"/>
    <lineage>
        <taxon>Bacteria</taxon>
        <taxon>Pseudomonadati</taxon>
        <taxon>Pseudomonadota</taxon>
        <taxon>Alphaproteobacteria</taxon>
        <taxon>Sphingomonadales</taxon>
        <taxon>Erythrobacteraceae</taxon>
        <taxon>Aurantiacibacter</taxon>
    </lineage>
</organism>
<evidence type="ECO:0000313" key="7">
    <source>
        <dbReference type="EMBL" id="ANC50364.1"/>
    </source>
</evidence>
<dbReference type="Gene3D" id="1.10.10.10">
    <property type="entry name" value="Winged helix-like DNA-binding domain superfamily/Winged helix DNA-binding domain"/>
    <property type="match status" value="1"/>
</dbReference>
<dbReference type="InterPro" id="IPR014284">
    <property type="entry name" value="RNA_pol_sigma-70_dom"/>
</dbReference>
<dbReference type="STRING" id="1648404.CP97_14678"/>
<dbReference type="AlphaFoldDB" id="A0A161IG77"/>
<gene>
    <name evidence="7" type="ORF">CP97_14678</name>
</gene>
<evidence type="ECO:0000313" key="8">
    <source>
        <dbReference type="Proteomes" id="UP000059113"/>
    </source>
</evidence>
<keyword evidence="3" id="KW-0238">DNA-binding</keyword>
<accession>A0A161IG77</accession>